<reference evidence="3 4" key="2">
    <citation type="journal article" date="2005" name="Science">
        <title>The genome of the African trypanosome Trypanosoma brucei.</title>
        <authorList>
            <person name="Berriman M."/>
            <person name="Ghedin E."/>
            <person name="Hertz-Fowler C."/>
            <person name="Blandin G."/>
            <person name="Renauld H."/>
            <person name="Bartholomeu D.C."/>
            <person name="Lennard N.J."/>
            <person name="Caler E."/>
            <person name="Hamlin N.E."/>
            <person name="Haas B."/>
            <person name="Bohme U."/>
            <person name="Hannick L."/>
            <person name="Aslett M.A."/>
            <person name="Shallom J."/>
            <person name="Marcello L."/>
            <person name="Hou L."/>
            <person name="Wickstead B."/>
            <person name="Alsmark U.C."/>
            <person name="Arrowsmith C."/>
            <person name="Atkin R.J."/>
            <person name="Barron A.J."/>
            <person name="Bringaud F."/>
            <person name="Brooks K."/>
            <person name="Carrington M."/>
            <person name="Cherevach I."/>
            <person name="Chillingworth T.J."/>
            <person name="Churcher C."/>
            <person name="Clark L.N."/>
            <person name="Corton C.H."/>
            <person name="Cronin A."/>
            <person name="Davies R.M."/>
            <person name="Doggett J."/>
            <person name="Djikeng A."/>
            <person name="Feldblyum T."/>
            <person name="Field M.C."/>
            <person name="Fraser A."/>
            <person name="Goodhead I."/>
            <person name="Hance Z."/>
            <person name="Harper D."/>
            <person name="Harris B.R."/>
            <person name="Hauser H."/>
            <person name="Hostetler J."/>
            <person name="Ivens A."/>
            <person name="Jagels K."/>
            <person name="Johnson D."/>
            <person name="Johnson J."/>
            <person name="Jones K."/>
            <person name="Kerhornou A.X."/>
            <person name="Koo H."/>
            <person name="Larke N."/>
            <person name="Landfear S."/>
            <person name="Larkin C."/>
            <person name="Leech V."/>
            <person name="Line A."/>
            <person name="Lord A."/>
            <person name="Macleod A."/>
            <person name="Mooney P.J."/>
            <person name="Moule S."/>
            <person name="Martin D.M."/>
            <person name="Morgan G.W."/>
            <person name="Mungall K."/>
            <person name="Norbertczak H."/>
            <person name="Ormond D."/>
            <person name="Pai G."/>
            <person name="Peacock C.S."/>
            <person name="Peterson J."/>
            <person name="Quail M.A."/>
            <person name="Rabbinowitsch E."/>
            <person name="Rajandream M.A."/>
            <person name="Reitter C."/>
            <person name="Salzberg S.L."/>
            <person name="Sanders M."/>
            <person name="Schobel S."/>
            <person name="Sharp S."/>
            <person name="Simmonds M."/>
            <person name="Simpson A.J."/>
            <person name="Tallon L."/>
            <person name="Turner C.M."/>
            <person name="Tait A."/>
            <person name="Tivey A.R."/>
            <person name="Van Aken S."/>
            <person name="Walker D."/>
            <person name="Wanless D."/>
            <person name="Wang S."/>
            <person name="White B."/>
            <person name="White O."/>
            <person name="Whitehead S."/>
            <person name="Woodward J."/>
            <person name="Wortman J."/>
            <person name="Adams M.D."/>
            <person name="Embley T.M."/>
            <person name="Gull K."/>
            <person name="Ullu E."/>
            <person name="Barry J.D."/>
            <person name="Fairlamb A.H."/>
            <person name="Opperdoes F."/>
            <person name="Barrell B.G."/>
            <person name="Donelson J.E."/>
            <person name="Hall N."/>
            <person name="Fraser C.M."/>
            <person name="Melville S.E."/>
            <person name="El-Sayed N.M."/>
        </authorList>
    </citation>
    <scope>NUCLEOTIDE SEQUENCE [LARGE SCALE GENOMIC DNA]</scope>
    <source>
        <strain evidence="3 4">927/4 GUTat10.1</strain>
    </source>
</reference>
<sequence length="278" mass="29957">MNAASYSGSGLASAATVEDVVKPDTIAAILAQLKEQDVRIGRLEAAVERSAINRTHFDILTMAGVTADFVCDEISFHNRSTVEFNALPCKVTLDYPCGELSILLDDADSDLSFLGVTLRVDCITDCHLLVDPDNCSVVVDTNTSKITDVTQLVLVGPTQEATRELYEALRDVVAQRRPPCSPAPDTTTTTTRNSSRALINRSEGEYESTLGGDGKLFSIEATPNNAGTTRNNVDASSSPRLQLSNTLPCDRTAHTPVDPRRPNTLPSFSANRKGTQQE</sequence>
<accession>D6XJE9</accession>
<evidence type="ECO:0000313" key="4">
    <source>
        <dbReference type="Proteomes" id="UP000008524"/>
    </source>
</evidence>
<dbReference type="KEGG" id="tbr:Tb927.7.6180"/>
<feature type="compositionally biased region" description="Polar residues" evidence="1">
    <location>
        <begin position="221"/>
        <end position="247"/>
    </location>
</feature>
<keyword evidence="4" id="KW-1185">Reference proteome</keyword>
<feature type="compositionally biased region" description="Polar residues" evidence="1">
    <location>
        <begin position="264"/>
        <end position="278"/>
    </location>
</feature>
<dbReference type="EMBL" id="CP000070">
    <property type="protein sequence ID" value="AAZ12682.1"/>
    <property type="molecule type" value="Genomic_DNA"/>
</dbReference>
<proteinExistence type="predicted"/>
<accession>Q57VJ3</accession>
<dbReference type="Proteomes" id="UP000008524">
    <property type="component" value="Chromosome 7"/>
</dbReference>
<reference evidence="3" key="1">
    <citation type="journal article" date="2005" name="Science">
        <title>Comparative genomics of trypanosomatid parasitic protozoa.</title>
        <authorList>
            <person name="El-Sayed N.M."/>
            <person name="Myler P.J."/>
            <person name="Blandin G."/>
            <person name="Berriman M."/>
            <person name="Crabtree J."/>
            <person name="Aggarwal G."/>
            <person name="Caler E."/>
            <person name="Renauld H."/>
            <person name="Worthey E.A."/>
            <person name="Hertz-Fowler C."/>
            <person name="Ghedin E."/>
            <person name="Peacock C."/>
            <person name="Bartholomeu D.C."/>
            <person name="Haas B.J."/>
            <person name="Tran A.N."/>
            <person name="Wortman J.R."/>
            <person name="Alsmark U.C."/>
            <person name="Angiuoli S."/>
            <person name="Anupama A."/>
            <person name="Badger J."/>
            <person name="Bringaud F."/>
            <person name="Cadag E."/>
            <person name="Carlton J.M."/>
            <person name="Cerqueira G.C."/>
            <person name="Creasy T."/>
            <person name="Delcher A.L."/>
            <person name="Djikeng A."/>
            <person name="Embley T.M."/>
            <person name="Hauser C."/>
            <person name="Ivens A.C."/>
            <person name="Kummerfeld S.K."/>
            <person name="Pereira-Leal J.B."/>
            <person name="Nilsson D."/>
            <person name="Peterson J."/>
            <person name="Salzberg S.L."/>
            <person name="Shallom J."/>
            <person name="Silva J.C."/>
            <person name="Sundaram J."/>
            <person name="Westenberger S."/>
            <person name="White O."/>
            <person name="Melville S.E."/>
            <person name="Donelson J.E."/>
            <person name="Andersson B."/>
            <person name="Stuart K.D."/>
            <person name="Hall N."/>
        </authorList>
    </citation>
    <scope>NUCLEOTIDE SEQUENCE</scope>
    <source>
        <strain evidence="3">927/4 GUTat10.1</strain>
    </source>
</reference>
<dbReference type="GeneID" id="3658829"/>
<dbReference type="RefSeq" id="XP_846241.1">
    <property type="nucleotide sequence ID" value="XM_841148.1"/>
</dbReference>
<evidence type="ECO:0000313" key="2">
    <source>
        <dbReference type="EMBL" id="AAX70376.1"/>
    </source>
</evidence>
<feature type="region of interest" description="Disordered" evidence="1">
    <location>
        <begin position="176"/>
        <end position="278"/>
    </location>
</feature>
<evidence type="ECO:0000256" key="1">
    <source>
        <dbReference type="SAM" id="MobiDB-lite"/>
    </source>
</evidence>
<feature type="compositionally biased region" description="Basic and acidic residues" evidence="1">
    <location>
        <begin position="251"/>
        <end position="261"/>
    </location>
</feature>
<dbReference type="VEuPathDB" id="TriTrypDB:Tb927.7.6180"/>
<organism evidence="2 4">
    <name type="scientific">Trypanosoma brucei brucei (strain 927/4 GUTat10.1)</name>
    <dbReference type="NCBI Taxonomy" id="185431"/>
    <lineage>
        <taxon>Eukaryota</taxon>
        <taxon>Discoba</taxon>
        <taxon>Euglenozoa</taxon>
        <taxon>Kinetoplastea</taxon>
        <taxon>Metakinetoplastina</taxon>
        <taxon>Trypanosomatida</taxon>
        <taxon>Trypanosomatidae</taxon>
        <taxon>Trypanosoma</taxon>
    </lineage>
</organism>
<reference evidence="2" key="3">
    <citation type="submission" date="2005-04" db="EMBL/GenBank/DDBJ databases">
        <title>.</title>
        <authorList>
            <person name="Ghedin E."/>
            <person name="Blandin G."/>
            <person name="Bartholomeu D."/>
            <person name="Caler E."/>
            <person name="Haas B."/>
            <person name="Hannick L."/>
            <person name="Shallom J."/>
            <person name="Hou L."/>
            <person name="Djikeng A."/>
            <person name="Feldblyum T."/>
            <person name="Hostetler J."/>
            <person name="Johnson J."/>
            <person name="Jones K."/>
            <person name="Koo H.L."/>
            <person name="Larkin C."/>
            <person name="Pai G."/>
            <person name="Peterson J."/>
            <person name="Khalak H.G."/>
            <person name="Salzberg S."/>
            <person name="Simpson A.J."/>
            <person name="Tallon L."/>
            <person name="Van Aken S."/>
            <person name="Wanless D."/>
            <person name="White O."/>
            <person name="Wortman J."/>
            <person name="Fraser C.M."/>
            <person name="El-Sayed N.M.A."/>
        </authorList>
    </citation>
    <scope>NUCLEOTIDE SEQUENCE</scope>
    <source>
        <strain evidence="2">GUTat10.1</strain>
    </source>
</reference>
<evidence type="ECO:0000313" key="3">
    <source>
        <dbReference type="EMBL" id="AAZ12682.1"/>
    </source>
</evidence>
<dbReference type="EMBL" id="AC159439">
    <property type="protein sequence ID" value="AAX70376.1"/>
    <property type="molecule type" value="Genomic_DNA"/>
</dbReference>
<gene>
    <name evidence="3" type="primary">Tb07.2F2.460</name>
    <name evidence="2" type="ORF">Tb927.7.6180</name>
</gene>
<dbReference type="PaxDb" id="5691-AAZ12682"/>
<dbReference type="AlphaFoldDB" id="Q57VJ3"/>
<dbReference type="OrthoDB" id="253015at2759"/>
<name>Q57VJ3_TRYB2</name>
<reference evidence="3" key="4">
    <citation type="submission" date="2005-04" db="EMBL/GenBank/DDBJ databases">
        <title>Sequencing, closure, and annotation of Trypanosoma brucei chromosomes 2 through 8.</title>
        <authorList>
            <person name="Ghedin E."/>
            <person name="Blandin G."/>
            <person name="Bartholomeu D."/>
            <person name="Caler E."/>
            <person name="Haas B."/>
            <person name="Hannick L."/>
            <person name="Shallom J."/>
            <person name="Hou L."/>
            <person name="Djikeng A."/>
            <person name="Feldblyum T."/>
            <person name="Hostetler J."/>
            <person name="Johnson J."/>
            <person name="Jones K."/>
            <person name="Koo H.L."/>
            <person name="Larkin C."/>
            <person name="Pai G."/>
            <person name="Peterson J."/>
            <person name="Khalak H.G."/>
            <person name="Salzberg S."/>
            <person name="Simpson A.J."/>
            <person name="Tallon L."/>
            <person name="Van Aken S."/>
            <person name="Wanless D."/>
            <person name="White O."/>
            <person name="Wortman J."/>
            <person name="Fraser C.M."/>
            <person name="El-Sayed N.M.A."/>
        </authorList>
    </citation>
    <scope>NUCLEOTIDE SEQUENCE</scope>
    <source>
        <strain evidence="3">927/4 GUTat10.1</strain>
    </source>
</reference>
<protein>
    <submittedName>
        <fullName evidence="2">Uncharacterized protein</fullName>
    </submittedName>
</protein>
<dbReference type="InParanoid" id="Q57VJ3"/>